<feature type="transmembrane region" description="Helical" evidence="8">
    <location>
        <begin position="207"/>
        <end position="227"/>
    </location>
</feature>
<feature type="transmembrane region" description="Helical" evidence="8">
    <location>
        <begin position="651"/>
        <end position="677"/>
    </location>
</feature>
<evidence type="ECO:0000256" key="2">
    <source>
        <dbReference type="ARBA" id="ARBA00010157"/>
    </source>
</evidence>
<comment type="similarity">
    <text evidence="2">Belongs to the resistance-nodulation-cell division (RND) (TC 2.A.6) family. MmpL subfamily.</text>
</comment>
<proteinExistence type="inferred from homology"/>
<feature type="transmembrane region" description="Helical" evidence="8">
    <location>
        <begin position="572"/>
        <end position="590"/>
    </location>
</feature>
<gene>
    <name evidence="10" type="ORF">GOSPT_007_00620</name>
</gene>
<name>H5TVE3_9ACTN</name>
<sequence>MLARLTRVAISAPKRVLALAFLFLVLCGIYGASASQHLLAGGYSDPNSESAQAAQQIDDTFKRGGLQVVIKLDAPAGTDMEKDQRAAAVGKSIVSELAALPYVQQPVLSVWQDPTLAPGLVSKDRSSALIIATLDGGEAEAPAHAKEVASRFEGTRDGITVRVGGQGMVFQQVNEQTTRDLAVAEAIAIPISFLVLIVVFGGVIAAMLPIGVGIIAIVLTFALLRLIGTVTDVSIFALNLTTAMGLALAIDYTLLLVTRYREEVADGRDRASAILRTMQTAGRTVAFSAVTVALALAALAIFPMYFLRSFAYAGLGVVVIAAVTSLVITPAVLMLLGDRIDSLDVRRGVRKLLGRPEPTPRPVEEGWWYRAASWVLKRAAPVGATVVVILLVLGAPFLSIKFGFPDDRVLPTSASAHQIQHEIRDDFAQNLSSSVTVVATGDVSAQTRASYAQELSRVADVKSVSGAGGTFVDGKAVAPANPADQRGEVGVITVATNLEPMRPAGEHQLAQLRDVPVPTGLTVKFTGSAATNVDTVDSIYAHLPWVLGAIAIATFVLLFLFTGSVVLPVKALVLNVLSLSATFGAMVWFFQEGHLDGLGTTSTGYLAATMPVLMFCIAFGLSMDYEVFLLGRIRESWLASDRSRAANDRAVALGIARTGRVITAAALLMSIVFAGIAASEVSFMRMFGVGLTLAVLMDATLIRMLLVPSFMRLAGRVNWWAPAPLRRLHDRFGLSEEVDDEPQRTTVADTGAHETTENENNTQENSDTDQSQKPLAPRVG</sequence>
<evidence type="ECO:0000256" key="4">
    <source>
        <dbReference type="ARBA" id="ARBA00022692"/>
    </source>
</evidence>
<evidence type="ECO:0000256" key="3">
    <source>
        <dbReference type="ARBA" id="ARBA00022475"/>
    </source>
</evidence>
<dbReference type="PROSITE" id="PS50156">
    <property type="entry name" value="SSD"/>
    <property type="match status" value="1"/>
</dbReference>
<dbReference type="Gene3D" id="1.20.1640.10">
    <property type="entry name" value="Multidrug efflux transporter AcrB transmembrane domain"/>
    <property type="match status" value="2"/>
</dbReference>
<feature type="transmembrane region" description="Helical" evidence="8">
    <location>
        <begin position="539"/>
        <end position="560"/>
    </location>
</feature>
<comment type="subcellular location">
    <subcellularLocation>
        <location evidence="1">Cell membrane</location>
        <topology evidence="1">Multi-pass membrane protein</topology>
    </subcellularLocation>
</comment>
<dbReference type="InterPro" id="IPR000731">
    <property type="entry name" value="SSD"/>
</dbReference>
<dbReference type="InterPro" id="IPR004869">
    <property type="entry name" value="MMPL_dom"/>
</dbReference>
<keyword evidence="4 8" id="KW-0812">Transmembrane</keyword>
<dbReference type="RefSeq" id="WP_005202105.1">
    <property type="nucleotide sequence ID" value="NZ_BAFC01000007.1"/>
</dbReference>
<keyword evidence="11" id="KW-1185">Reference proteome</keyword>
<evidence type="ECO:0000256" key="6">
    <source>
        <dbReference type="ARBA" id="ARBA00023136"/>
    </source>
</evidence>
<evidence type="ECO:0000313" key="10">
    <source>
        <dbReference type="EMBL" id="GAB37451.1"/>
    </source>
</evidence>
<evidence type="ECO:0000313" key="11">
    <source>
        <dbReference type="Proteomes" id="UP000005845"/>
    </source>
</evidence>
<dbReference type="Pfam" id="PF03176">
    <property type="entry name" value="MMPL"/>
    <property type="match status" value="2"/>
</dbReference>
<feature type="transmembrane region" description="Helical" evidence="8">
    <location>
        <begin position="181"/>
        <end position="200"/>
    </location>
</feature>
<feature type="transmembrane region" description="Helical" evidence="8">
    <location>
        <begin position="285"/>
        <end position="306"/>
    </location>
</feature>
<keyword evidence="6 8" id="KW-0472">Membrane</keyword>
<evidence type="ECO:0000259" key="9">
    <source>
        <dbReference type="PROSITE" id="PS50156"/>
    </source>
</evidence>
<evidence type="ECO:0000256" key="7">
    <source>
        <dbReference type="SAM" id="MobiDB-lite"/>
    </source>
</evidence>
<comment type="caution">
    <text evidence="10">The sequence shown here is derived from an EMBL/GenBank/DDBJ whole genome shotgun (WGS) entry which is preliminary data.</text>
</comment>
<evidence type="ECO:0000256" key="5">
    <source>
        <dbReference type="ARBA" id="ARBA00022989"/>
    </source>
</evidence>
<feature type="transmembrane region" description="Helical" evidence="8">
    <location>
        <begin position="683"/>
        <end position="706"/>
    </location>
</feature>
<evidence type="ECO:0000256" key="8">
    <source>
        <dbReference type="SAM" id="Phobius"/>
    </source>
</evidence>
<dbReference type="Proteomes" id="UP000005845">
    <property type="component" value="Unassembled WGS sequence"/>
</dbReference>
<dbReference type="SUPFAM" id="SSF82866">
    <property type="entry name" value="Multidrug efflux transporter AcrB transmembrane domain"/>
    <property type="match status" value="2"/>
</dbReference>
<feature type="region of interest" description="Disordered" evidence="7">
    <location>
        <begin position="736"/>
        <end position="780"/>
    </location>
</feature>
<evidence type="ECO:0000256" key="1">
    <source>
        <dbReference type="ARBA" id="ARBA00004651"/>
    </source>
</evidence>
<keyword evidence="3" id="KW-1003">Cell membrane</keyword>
<reference evidence="10 11" key="1">
    <citation type="submission" date="2012-02" db="EMBL/GenBank/DDBJ databases">
        <title>Whole genome shotgun sequence of Gordonia sputi NBRC 100414.</title>
        <authorList>
            <person name="Yoshida I."/>
            <person name="Hosoyama A."/>
            <person name="Tsuchikane K."/>
            <person name="Katsumata H."/>
            <person name="Yamazaki S."/>
            <person name="Fujita N."/>
        </authorList>
    </citation>
    <scope>NUCLEOTIDE SEQUENCE [LARGE SCALE GENOMIC DNA]</scope>
    <source>
        <strain evidence="10 11">NBRC 100414</strain>
    </source>
</reference>
<feature type="transmembrane region" description="Helical" evidence="8">
    <location>
        <begin position="312"/>
        <end position="337"/>
    </location>
</feature>
<keyword evidence="5 8" id="KW-1133">Transmembrane helix</keyword>
<feature type="transmembrane region" description="Helical" evidence="8">
    <location>
        <begin position="379"/>
        <end position="400"/>
    </location>
</feature>
<dbReference type="eggNOG" id="COG2409">
    <property type="taxonomic scope" value="Bacteria"/>
</dbReference>
<feature type="domain" description="SSD" evidence="9">
    <location>
        <begin position="214"/>
        <end position="335"/>
    </location>
</feature>
<dbReference type="PANTHER" id="PTHR33406:SF11">
    <property type="entry name" value="MEMBRANE PROTEIN SCO6666-RELATED"/>
    <property type="match status" value="1"/>
</dbReference>
<dbReference type="GO" id="GO:0005886">
    <property type="term" value="C:plasma membrane"/>
    <property type="evidence" value="ECO:0007669"/>
    <property type="project" value="UniProtKB-SubCell"/>
</dbReference>
<accession>H5TVE3</accession>
<dbReference type="InterPro" id="IPR050545">
    <property type="entry name" value="Mycobact_MmpL"/>
</dbReference>
<organism evidence="10 11">
    <name type="scientific">Gordonia sputi NBRC 100414</name>
    <dbReference type="NCBI Taxonomy" id="1089453"/>
    <lineage>
        <taxon>Bacteria</taxon>
        <taxon>Bacillati</taxon>
        <taxon>Actinomycetota</taxon>
        <taxon>Actinomycetes</taxon>
        <taxon>Mycobacteriales</taxon>
        <taxon>Gordoniaceae</taxon>
        <taxon>Gordonia</taxon>
    </lineage>
</organism>
<dbReference type="AlphaFoldDB" id="H5TVE3"/>
<feature type="transmembrane region" description="Helical" evidence="8">
    <location>
        <begin position="610"/>
        <end position="630"/>
    </location>
</feature>
<dbReference type="EMBL" id="BAFC01000007">
    <property type="protein sequence ID" value="GAB37451.1"/>
    <property type="molecule type" value="Genomic_DNA"/>
</dbReference>
<feature type="transmembrane region" description="Helical" evidence="8">
    <location>
        <begin position="233"/>
        <end position="258"/>
    </location>
</feature>
<dbReference type="PANTHER" id="PTHR33406">
    <property type="entry name" value="MEMBRANE PROTEIN MJ1562-RELATED"/>
    <property type="match status" value="1"/>
</dbReference>
<protein>
    <recommendedName>
        <fullName evidence="9">SSD domain-containing protein</fullName>
    </recommendedName>
</protein>